<feature type="transmembrane region" description="Helical" evidence="1">
    <location>
        <begin position="61"/>
        <end position="79"/>
    </location>
</feature>
<dbReference type="EMBL" id="CAEZXA010000075">
    <property type="protein sequence ID" value="CAB4677251.1"/>
    <property type="molecule type" value="Genomic_DNA"/>
</dbReference>
<feature type="transmembrane region" description="Helical" evidence="1">
    <location>
        <begin position="172"/>
        <end position="193"/>
    </location>
</feature>
<dbReference type="InterPro" id="IPR000620">
    <property type="entry name" value="EamA_dom"/>
</dbReference>
<feature type="transmembrane region" description="Helical" evidence="1">
    <location>
        <begin position="230"/>
        <end position="250"/>
    </location>
</feature>
<evidence type="ECO:0000313" key="3">
    <source>
        <dbReference type="EMBL" id="CAB4677251.1"/>
    </source>
</evidence>
<evidence type="ECO:0000256" key="1">
    <source>
        <dbReference type="SAM" id="Phobius"/>
    </source>
</evidence>
<evidence type="ECO:0000259" key="2">
    <source>
        <dbReference type="Pfam" id="PF00892"/>
    </source>
</evidence>
<feature type="transmembrane region" description="Helical" evidence="1">
    <location>
        <begin position="115"/>
        <end position="135"/>
    </location>
</feature>
<feature type="transmembrane region" description="Helical" evidence="1">
    <location>
        <begin position="86"/>
        <end position="109"/>
    </location>
</feature>
<dbReference type="SUPFAM" id="SSF103481">
    <property type="entry name" value="Multidrug resistance efflux transporter EmrE"/>
    <property type="match status" value="2"/>
</dbReference>
<dbReference type="GO" id="GO:0016020">
    <property type="term" value="C:membrane"/>
    <property type="evidence" value="ECO:0007669"/>
    <property type="project" value="InterPro"/>
</dbReference>
<feature type="domain" description="EamA" evidence="2">
    <location>
        <begin position="146"/>
        <end position="276"/>
    </location>
</feature>
<protein>
    <submittedName>
        <fullName evidence="3">Unannotated protein</fullName>
    </submittedName>
</protein>
<gene>
    <name evidence="3" type="ORF">UFOPK2334_00922</name>
</gene>
<sequence length="278" mass="28536">MEIILALCAAAVYGVADYSGGRASRSVSPIVVTAIGQGCGLIVLLVIVLASGVPTPPATDWFWGGIGGIAGASGLLAFYKAMGSGFMTVVAPVSAVTATAVPVIVGLSLGERPSVLSLCGIPVALVAIALVSDILGPNHRRAPRKILLMSIGAGSVFGSLFVILGHTSDNSGLWPVLAMRVTSVPFMFMVMYFTKNKPSAARPQMKYVAGSGILDTAANAIYLLAVRHGLMSIVATINSFYPASTLMLAVGLDKEKIHKPQAVGLVLAGVALIMITVS</sequence>
<reference evidence="3" key="1">
    <citation type="submission" date="2020-05" db="EMBL/GenBank/DDBJ databases">
        <authorList>
            <person name="Chiriac C."/>
            <person name="Salcher M."/>
            <person name="Ghai R."/>
            <person name="Kavagutti S V."/>
        </authorList>
    </citation>
    <scope>NUCLEOTIDE SEQUENCE</scope>
</reference>
<dbReference type="Pfam" id="PF00892">
    <property type="entry name" value="EamA"/>
    <property type="match status" value="2"/>
</dbReference>
<feature type="transmembrane region" description="Helical" evidence="1">
    <location>
        <begin position="30"/>
        <end position="49"/>
    </location>
</feature>
<accession>A0A6J6MSC5</accession>
<keyword evidence="1" id="KW-0472">Membrane</keyword>
<dbReference type="AlphaFoldDB" id="A0A6J6MSC5"/>
<keyword evidence="1" id="KW-0812">Transmembrane</keyword>
<feature type="transmembrane region" description="Helical" evidence="1">
    <location>
        <begin position="205"/>
        <end position="224"/>
    </location>
</feature>
<organism evidence="3">
    <name type="scientific">freshwater metagenome</name>
    <dbReference type="NCBI Taxonomy" id="449393"/>
    <lineage>
        <taxon>unclassified sequences</taxon>
        <taxon>metagenomes</taxon>
        <taxon>ecological metagenomes</taxon>
    </lineage>
</organism>
<dbReference type="InterPro" id="IPR037185">
    <property type="entry name" value="EmrE-like"/>
</dbReference>
<name>A0A6J6MSC5_9ZZZZ</name>
<proteinExistence type="predicted"/>
<feature type="domain" description="EamA" evidence="2">
    <location>
        <begin position="2"/>
        <end position="132"/>
    </location>
</feature>
<keyword evidence="1" id="KW-1133">Transmembrane helix</keyword>
<feature type="transmembrane region" description="Helical" evidence="1">
    <location>
        <begin position="147"/>
        <end position="166"/>
    </location>
</feature>